<evidence type="ECO:0000313" key="2">
    <source>
        <dbReference type="EMBL" id="ACV37651.1"/>
    </source>
</evidence>
<dbReference type="InterPro" id="IPR052164">
    <property type="entry name" value="Anthracycline_SecMetBiosynth"/>
</dbReference>
<dbReference type="EMBL" id="CP001715">
    <property type="protein sequence ID" value="ACV37651.1"/>
    <property type="molecule type" value="Genomic_DNA"/>
</dbReference>
<dbReference type="GO" id="GO:0051213">
    <property type="term" value="F:dioxygenase activity"/>
    <property type="evidence" value="ECO:0007669"/>
    <property type="project" value="UniProtKB-KW"/>
</dbReference>
<protein>
    <submittedName>
        <fullName evidence="2">Glyoxalase/bleomycin resistance protein/dioxygenase</fullName>
    </submittedName>
</protein>
<name>C7RRE0_ACCRE</name>
<dbReference type="OrthoDB" id="8776491at2"/>
<dbReference type="eggNOG" id="COG3324">
    <property type="taxonomic scope" value="Bacteria"/>
</dbReference>
<dbReference type="PANTHER" id="PTHR33993:SF2">
    <property type="entry name" value="VOC DOMAIN-CONTAINING PROTEIN"/>
    <property type="match status" value="1"/>
</dbReference>
<dbReference type="Pfam" id="PF22677">
    <property type="entry name" value="Ble-like_N"/>
    <property type="match status" value="1"/>
</dbReference>
<reference evidence="2" key="1">
    <citation type="submission" date="2009-08" db="EMBL/GenBank/DDBJ databases">
        <authorList>
            <consortium name="US DOE Joint Genome Institute"/>
            <person name="Lucas S."/>
            <person name="Copeland A."/>
            <person name="Lapidus A."/>
            <person name="Glavina del Rio T."/>
            <person name="Dalin E."/>
            <person name="Tice H."/>
            <person name="Bruce D."/>
            <person name="Barry K."/>
            <person name="Pitluck S."/>
            <person name="Lowry S."/>
            <person name="Larimer F."/>
            <person name="Land M."/>
            <person name="Hauser L."/>
            <person name="Kyrpides N."/>
            <person name="Ivanova N."/>
            <person name="McMahon K.D."/>
            <person name="Hugenholtz P."/>
        </authorList>
    </citation>
    <scope>NUCLEOTIDE SEQUENCE</scope>
    <source>
        <strain evidence="2">UW-1</strain>
    </source>
</reference>
<keyword evidence="2" id="KW-0560">Oxidoreductase</keyword>
<evidence type="ECO:0000259" key="1">
    <source>
        <dbReference type="PROSITE" id="PS51819"/>
    </source>
</evidence>
<sequence length="134" mass="14655">MAMNQNNPVVWFEIYVQDMERAKKFYEAVLAIRLEKMPAPTSEFGDMEMWAFPSDKETSPTTYGACGMLVKMAGYPSGGSGTLVYFGCNDCAVEAARVIENGGSIVREKFSIGEHGFIALASDTEGNTIGFHSM</sequence>
<feature type="domain" description="VOC" evidence="1">
    <location>
        <begin position="8"/>
        <end position="134"/>
    </location>
</feature>
<dbReference type="PROSITE" id="PS51819">
    <property type="entry name" value="VOC"/>
    <property type="match status" value="1"/>
</dbReference>
<dbReference type="Gene3D" id="3.10.180.10">
    <property type="entry name" value="2,3-Dihydroxybiphenyl 1,2-Dioxygenase, domain 1"/>
    <property type="match status" value="1"/>
</dbReference>
<gene>
    <name evidence="2" type="ordered locus">CAP2UW1_4420</name>
</gene>
<dbReference type="KEGG" id="app:CAP2UW1_4420"/>
<reference evidence="2" key="2">
    <citation type="submission" date="2009-09" db="EMBL/GenBank/DDBJ databases">
        <title>Complete sequence of chromosome of Candidatus Accumulibacter phosphatis clade IIA str. UW-1.</title>
        <authorList>
            <consortium name="US DOE Joint Genome Institute"/>
            <person name="Martin H.G."/>
            <person name="Ivanova N."/>
            <person name="Kunin V."/>
            <person name="Warnecke F."/>
            <person name="Barry K."/>
            <person name="He S."/>
            <person name="Salamov A."/>
            <person name="Szeto E."/>
            <person name="Dalin E."/>
            <person name="Pangilinan J.L."/>
            <person name="Lapidus A."/>
            <person name="Lowry S."/>
            <person name="Kyrpides N.C."/>
            <person name="McMahon K.D."/>
            <person name="Hugenholtz P."/>
        </authorList>
    </citation>
    <scope>NUCLEOTIDE SEQUENCE [LARGE SCALE GENOMIC DNA]</scope>
    <source>
        <strain evidence="2">UW-1</strain>
    </source>
</reference>
<dbReference type="InterPro" id="IPR029068">
    <property type="entry name" value="Glyas_Bleomycin-R_OHBP_Dase"/>
</dbReference>
<accession>C7RRE0</accession>
<dbReference type="HOGENOM" id="CLU_127592_0_1_4"/>
<organism evidence="2">
    <name type="scientific">Accumulibacter regalis</name>
    <dbReference type="NCBI Taxonomy" id="522306"/>
    <lineage>
        <taxon>Bacteria</taxon>
        <taxon>Pseudomonadati</taxon>
        <taxon>Pseudomonadota</taxon>
        <taxon>Betaproteobacteria</taxon>
        <taxon>Candidatus Accumulibacter</taxon>
    </lineage>
</organism>
<dbReference type="SUPFAM" id="SSF54593">
    <property type="entry name" value="Glyoxalase/Bleomycin resistance protein/Dihydroxybiphenyl dioxygenase"/>
    <property type="match status" value="1"/>
</dbReference>
<dbReference type="InterPro" id="IPR053863">
    <property type="entry name" value="Glyoxy/Ble-like_N"/>
</dbReference>
<dbReference type="InterPro" id="IPR037523">
    <property type="entry name" value="VOC_core"/>
</dbReference>
<proteinExistence type="predicted"/>
<keyword evidence="2" id="KW-0223">Dioxygenase</keyword>
<dbReference type="PANTHER" id="PTHR33993">
    <property type="entry name" value="GLYOXALASE-RELATED"/>
    <property type="match status" value="1"/>
</dbReference>
<dbReference type="AlphaFoldDB" id="C7RRE0"/>
<dbReference type="STRING" id="522306.CAP2UW1_4420"/>
<dbReference type="CDD" id="cd07247">
    <property type="entry name" value="SgaA_N_like"/>
    <property type="match status" value="1"/>
</dbReference>